<gene>
    <name evidence="5" type="ORF">QJS04_geneDACA013489</name>
</gene>
<dbReference type="PANTHER" id="PTHR31636">
    <property type="entry name" value="OSJNBA0084A10.13 PROTEIN-RELATED"/>
    <property type="match status" value="1"/>
</dbReference>
<evidence type="ECO:0000313" key="5">
    <source>
        <dbReference type="EMBL" id="KAK1263467.1"/>
    </source>
</evidence>
<evidence type="ECO:0000256" key="3">
    <source>
        <dbReference type="PROSITE-ProRule" id="PRU01191"/>
    </source>
</evidence>
<dbReference type="Pfam" id="PF03514">
    <property type="entry name" value="GRAS"/>
    <property type="match status" value="1"/>
</dbReference>
<proteinExistence type="inferred from homology"/>
<feature type="compositionally biased region" description="Low complexity" evidence="4">
    <location>
        <begin position="58"/>
        <end position="73"/>
    </location>
</feature>
<accession>A0AAV9AHM5</accession>
<dbReference type="InterPro" id="IPR005202">
    <property type="entry name" value="TF_GRAS"/>
</dbReference>
<feature type="compositionally biased region" description="Pro residues" evidence="4">
    <location>
        <begin position="74"/>
        <end position="83"/>
    </location>
</feature>
<keyword evidence="1" id="KW-0805">Transcription regulation</keyword>
<dbReference type="AlphaFoldDB" id="A0AAV9AHM5"/>
<comment type="caution">
    <text evidence="3">Lacks conserved residue(s) required for the propagation of feature annotation.</text>
</comment>
<feature type="compositionally biased region" description="Basic and acidic residues" evidence="4">
    <location>
        <begin position="41"/>
        <end position="57"/>
    </location>
</feature>
<organism evidence="5 6">
    <name type="scientific">Acorus gramineus</name>
    <name type="common">Dwarf sweet flag</name>
    <dbReference type="NCBI Taxonomy" id="55184"/>
    <lineage>
        <taxon>Eukaryota</taxon>
        <taxon>Viridiplantae</taxon>
        <taxon>Streptophyta</taxon>
        <taxon>Embryophyta</taxon>
        <taxon>Tracheophyta</taxon>
        <taxon>Spermatophyta</taxon>
        <taxon>Magnoliopsida</taxon>
        <taxon>Liliopsida</taxon>
        <taxon>Acoraceae</taxon>
        <taxon>Acorus</taxon>
    </lineage>
</organism>
<evidence type="ECO:0000256" key="2">
    <source>
        <dbReference type="ARBA" id="ARBA00023163"/>
    </source>
</evidence>
<reference evidence="5" key="1">
    <citation type="journal article" date="2023" name="Nat. Commun.">
        <title>Diploid and tetraploid genomes of Acorus and the evolution of monocots.</title>
        <authorList>
            <person name="Ma L."/>
            <person name="Liu K.W."/>
            <person name="Li Z."/>
            <person name="Hsiao Y.Y."/>
            <person name="Qi Y."/>
            <person name="Fu T."/>
            <person name="Tang G.D."/>
            <person name="Zhang D."/>
            <person name="Sun W.H."/>
            <person name="Liu D.K."/>
            <person name="Li Y."/>
            <person name="Chen G.Z."/>
            <person name="Liu X.D."/>
            <person name="Liao X.Y."/>
            <person name="Jiang Y.T."/>
            <person name="Yu X."/>
            <person name="Hao Y."/>
            <person name="Huang J."/>
            <person name="Zhao X.W."/>
            <person name="Ke S."/>
            <person name="Chen Y.Y."/>
            <person name="Wu W.L."/>
            <person name="Hsu J.L."/>
            <person name="Lin Y.F."/>
            <person name="Huang M.D."/>
            <person name="Li C.Y."/>
            <person name="Huang L."/>
            <person name="Wang Z.W."/>
            <person name="Zhao X."/>
            <person name="Zhong W.Y."/>
            <person name="Peng D.H."/>
            <person name="Ahmad S."/>
            <person name="Lan S."/>
            <person name="Zhang J.S."/>
            <person name="Tsai W.C."/>
            <person name="Van de Peer Y."/>
            <person name="Liu Z.J."/>
        </authorList>
    </citation>
    <scope>NUCLEOTIDE SEQUENCE</scope>
    <source>
        <strain evidence="5">SCP</strain>
    </source>
</reference>
<feature type="compositionally biased region" description="Polar residues" evidence="4">
    <location>
        <begin position="97"/>
        <end position="109"/>
    </location>
</feature>
<evidence type="ECO:0000313" key="6">
    <source>
        <dbReference type="Proteomes" id="UP001179952"/>
    </source>
</evidence>
<dbReference type="Proteomes" id="UP001179952">
    <property type="component" value="Unassembled WGS sequence"/>
</dbReference>
<dbReference type="PROSITE" id="PS50985">
    <property type="entry name" value="GRAS"/>
    <property type="match status" value="1"/>
</dbReference>
<name>A0AAV9AHM5_ACOGR</name>
<protein>
    <submittedName>
        <fullName evidence="5">Nodulation-signaling pathway 1 protein</fullName>
    </submittedName>
</protein>
<keyword evidence="2" id="KW-0804">Transcription</keyword>
<keyword evidence="6" id="KW-1185">Reference proteome</keyword>
<comment type="similarity">
    <text evidence="3">Belongs to the GRAS family.</text>
</comment>
<reference evidence="5" key="2">
    <citation type="submission" date="2023-06" db="EMBL/GenBank/DDBJ databases">
        <authorList>
            <person name="Ma L."/>
            <person name="Liu K.-W."/>
            <person name="Li Z."/>
            <person name="Hsiao Y.-Y."/>
            <person name="Qi Y."/>
            <person name="Fu T."/>
            <person name="Tang G."/>
            <person name="Zhang D."/>
            <person name="Sun W.-H."/>
            <person name="Liu D.-K."/>
            <person name="Li Y."/>
            <person name="Chen G.-Z."/>
            <person name="Liu X.-D."/>
            <person name="Liao X.-Y."/>
            <person name="Jiang Y.-T."/>
            <person name="Yu X."/>
            <person name="Hao Y."/>
            <person name="Huang J."/>
            <person name="Zhao X.-W."/>
            <person name="Ke S."/>
            <person name="Chen Y.-Y."/>
            <person name="Wu W.-L."/>
            <person name="Hsu J.-L."/>
            <person name="Lin Y.-F."/>
            <person name="Huang M.-D."/>
            <person name="Li C.-Y."/>
            <person name="Huang L."/>
            <person name="Wang Z.-W."/>
            <person name="Zhao X."/>
            <person name="Zhong W.-Y."/>
            <person name="Peng D.-H."/>
            <person name="Ahmad S."/>
            <person name="Lan S."/>
            <person name="Zhang J.-S."/>
            <person name="Tsai W.-C."/>
            <person name="Van De Peer Y."/>
            <person name="Liu Z.-J."/>
        </authorList>
    </citation>
    <scope>NUCLEOTIDE SEQUENCE</scope>
    <source>
        <strain evidence="5">SCP</strain>
        <tissue evidence="5">Leaves</tissue>
    </source>
</reference>
<evidence type="ECO:0000256" key="1">
    <source>
        <dbReference type="ARBA" id="ARBA00023015"/>
    </source>
</evidence>
<feature type="region of interest" description="Disordered" evidence="4">
    <location>
        <begin position="41"/>
        <end position="138"/>
    </location>
</feature>
<evidence type="ECO:0000256" key="4">
    <source>
        <dbReference type="SAM" id="MobiDB-lite"/>
    </source>
</evidence>
<dbReference type="EMBL" id="JAUJYN010000009">
    <property type="protein sequence ID" value="KAK1263467.1"/>
    <property type="molecule type" value="Genomic_DNA"/>
</dbReference>
<feature type="region of interest" description="SAW" evidence="3">
    <location>
        <begin position="449"/>
        <end position="524"/>
    </location>
</feature>
<comment type="caution">
    <text evidence="5">The sequence shown here is derived from an EMBL/GenBank/DDBJ whole genome shotgun (WGS) entry which is preliminary data.</text>
</comment>
<sequence>MATGGEPDPNTSAILDWLGDSISFIPPFLRDPYESPAIDEIDRQLWDPFEEQNHDHLNNIPNTTTITPTNSTPQPSPPLPAPPSEQQSKLSKKRKQNQPNTQTTNSSDGDNTEEIEETKRKPKKPNSKANNGVGNCGNGCGTNKDSRWAEQLLLPCATAIDAGDLSRVQHLLYVLHEVASLTGDANHRLAWHGLQSLTHHLALNTVTAKTASASTFTSMDPSAFRAAIFKFNEVSPWFAFPNSLANSAILQTLGGGDLRRRSLHIVDIGVSHGVQWPTLLEALTRRPGGPPSLVRLTIVSAAPTEPFAAAPAGYDSSSHLLRYAKSIDLNLEISRIDTLPAALDRETLATSADETLIVCAQFRLHHLNHFPDDERTAFLQSVADLSPRLVVVSENDGDCGGSGCGCGGRGFARGFGARTEYMWGFLDSTSAAYKGRDSGERRAVEEEAAAEVEVGMWEREEGWRWRLEGVGMEGVGFGEEAVETARGMLRKYDSGWEMRAEERERGIVRLCWKGRRISFCSLWTMTITPRQQLGAVDGGVLLGQAGAVTGRRK</sequence>
<feature type="short sequence motif" description="VHIID" evidence="3">
    <location>
        <begin position="263"/>
        <end position="267"/>
    </location>
</feature>